<gene>
    <name evidence="1" type="ORF">MILVUS5_LOCUS16882</name>
</gene>
<evidence type="ECO:0000313" key="2">
    <source>
        <dbReference type="Proteomes" id="UP001177021"/>
    </source>
</evidence>
<dbReference type="Proteomes" id="UP001177021">
    <property type="component" value="Unassembled WGS sequence"/>
</dbReference>
<name>A0ACB0JYI7_TRIPR</name>
<protein>
    <submittedName>
        <fullName evidence="1">Uncharacterized protein</fullName>
    </submittedName>
</protein>
<reference evidence="1" key="1">
    <citation type="submission" date="2023-10" db="EMBL/GenBank/DDBJ databases">
        <authorList>
            <person name="Rodriguez Cubillos JULIANA M."/>
            <person name="De Vega J."/>
        </authorList>
    </citation>
    <scope>NUCLEOTIDE SEQUENCE</scope>
</reference>
<keyword evidence="2" id="KW-1185">Reference proteome</keyword>
<organism evidence="1 2">
    <name type="scientific">Trifolium pratense</name>
    <name type="common">Red clover</name>
    <dbReference type="NCBI Taxonomy" id="57577"/>
    <lineage>
        <taxon>Eukaryota</taxon>
        <taxon>Viridiplantae</taxon>
        <taxon>Streptophyta</taxon>
        <taxon>Embryophyta</taxon>
        <taxon>Tracheophyta</taxon>
        <taxon>Spermatophyta</taxon>
        <taxon>Magnoliopsida</taxon>
        <taxon>eudicotyledons</taxon>
        <taxon>Gunneridae</taxon>
        <taxon>Pentapetalae</taxon>
        <taxon>rosids</taxon>
        <taxon>fabids</taxon>
        <taxon>Fabales</taxon>
        <taxon>Fabaceae</taxon>
        <taxon>Papilionoideae</taxon>
        <taxon>50 kb inversion clade</taxon>
        <taxon>NPAAA clade</taxon>
        <taxon>Hologalegina</taxon>
        <taxon>IRL clade</taxon>
        <taxon>Trifolieae</taxon>
        <taxon>Trifolium</taxon>
    </lineage>
</organism>
<accession>A0ACB0JYI7</accession>
<dbReference type="EMBL" id="CASHSV030000109">
    <property type="protein sequence ID" value="CAJ2648558.1"/>
    <property type="molecule type" value="Genomic_DNA"/>
</dbReference>
<evidence type="ECO:0000313" key="1">
    <source>
        <dbReference type="EMBL" id="CAJ2648558.1"/>
    </source>
</evidence>
<comment type="caution">
    <text evidence="1">The sequence shown here is derived from an EMBL/GenBank/DDBJ whole genome shotgun (WGS) entry which is preliminary data.</text>
</comment>
<sequence length="348" mass="38808">MSSRMDFFNNSQDPLNGELMEVLEPFMKSSSTTTPTPSSSSLPSTSSPFYSSTPTSSFSPSQPNFYTENGYCSSMMTYQFPSTGSSNSSNSQNNFIGFEQPQPNSVIGLNNLTTSQINQIQAQIQFQAQQQNNLSFLGPKPISMKQPGIPPKPTKLYRGVRQRHWGKWVAEIRLPKNRTRLWLGTFDTAEEAALAYDRAAYRLRGDFARLNFPNMKDQQGLFGEFKVLHSSIDAKLDAICESLGDVNKQGKIEKSVRGSKKDLKKQVQVQVQPLDVVENNDDNNNKVVVVEGSGSLSSPEGSDDSSPLSDLTFADFAEPQWENGSEQFNLHKFPSYEIDWDSLGKMMD</sequence>
<proteinExistence type="predicted"/>